<keyword evidence="1" id="KW-0347">Helicase</keyword>
<gene>
    <name evidence="5" type="ORF">LAZ67_18001816</name>
</gene>
<keyword evidence="1" id="KW-0227">DNA damage</keyword>
<keyword evidence="1" id="KW-0233">DNA recombination</keyword>
<keyword evidence="1" id="KW-0234">DNA repair</keyword>
<dbReference type="PANTHER" id="PTHR10492">
    <property type="match status" value="1"/>
</dbReference>
<dbReference type="Gene3D" id="3.40.50.300">
    <property type="entry name" value="P-loop containing nucleotide triphosphate hydrolases"/>
    <property type="match status" value="1"/>
</dbReference>
<accession>A0ABY6LG30</accession>
<dbReference type="Proteomes" id="UP001235939">
    <property type="component" value="Chromosome 18"/>
</dbReference>
<feature type="domain" description="Helitron helicase-like" evidence="3">
    <location>
        <begin position="199"/>
        <end position="336"/>
    </location>
</feature>
<dbReference type="InterPro" id="IPR049163">
    <property type="entry name" value="Pif1-like_2B_dom"/>
</dbReference>
<organism evidence="5 6">
    <name type="scientific">Cordylochernes scorpioides</name>
    <dbReference type="NCBI Taxonomy" id="51811"/>
    <lineage>
        <taxon>Eukaryota</taxon>
        <taxon>Metazoa</taxon>
        <taxon>Ecdysozoa</taxon>
        <taxon>Arthropoda</taxon>
        <taxon>Chelicerata</taxon>
        <taxon>Arachnida</taxon>
        <taxon>Pseudoscorpiones</taxon>
        <taxon>Cheliferoidea</taxon>
        <taxon>Chernetidae</taxon>
        <taxon>Cordylochernes</taxon>
    </lineage>
</organism>
<evidence type="ECO:0000259" key="3">
    <source>
        <dbReference type="Pfam" id="PF14214"/>
    </source>
</evidence>
<protein>
    <recommendedName>
        <fullName evidence="1">ATP-dependent DNA helicase</fullName>
        <ecNumber evidence="1">5.6.2.3</ecNumber>
    </recommendedName>
</protein>
<dbReference type="EC" id="5.6.2.3" evidence="1"/>
<dbReference type="Pfam" id="PF14214">
    <property type="entry name" value="Helitron_like_N"/>
    <property type="match status" value="1"/>
</dbReference>
<keyword evidence="1" id="KW-0547">Nucleotide-binding</keyword>
<reference evidence="5 6" key="1">
    <citation type="submission" date="2022-01" db="EMBL/GenBank/DDBJ databases">
        <title>A chromosomal length assembly of Cordylochernes scorpioides.</title>
        <authorList>
            <person name="Zeh D."/>
            <person name="Zeh J."/>
        </authorList>
    </citation>
    <scope>NUCLEOTIDE SEQUENCE [LARGE SCALE GENOMIC DNA]</scope>
    <source>
        <strain evidence="5">IN4F17</strain>
        <tissue evidence="5">Whole Body</tissue>
    </source>
</reference>
<evidence type="ECO:0000313" key="5">
    <source>
        <dbReference type="EMBL" id="UYV80140.1"/>
    </source>
</evidence>
<comment type="similarity">
    <text evidence="1">Belongs to the helicase family.</text>
</comment>
<keyword evidence="1" id="KW-0378">Hydrolase</keyword>
<evidence type="ECO:0000259" key="4">
    <source>
        <dbReference type="Pfam" id="PF21530"/>
    </source>
</evidence>
<dbReference type="Pfam" id="PF05970">
    <property type="entry name" value="PIF1"/>
    <property type="match status" value="1"/>
</dbReference>
<name>A0ABY6LG30_9ARAC</name>
<dbReference type="InterPro" id="IPR010285">
    <property type="entry name" value="DNA_helicase_pif1-like_DEAD"/>
</dbReference>
<feature type="domain" description="DNA helicase Pif1-like 2B" evidence="4">
    <location>
        <begin position="756"/>
        <end position="801"/>
    </location>
</feature>
<keyword evidence="6" id="KW-1185">Reference proteome</keyword>
<evidence type="ECO:0000259" key="2">
    <source>
        <dbReference type="Pfam" id="PF05970"/>
    </source>
</evidence>
<feature type="domain" description="DNA helicase Pif1-like DEAD-box helicase" evidence="2">
    <location>
        <begin position="494"/>
        <end position="666"/>
    </location>
</feature>
<dbReference type="Pfam" id="PF21530">
    <property type="entry name" value="Pif1_2B_dom"/>
    <property type="match status" value="1"/>
</dbReference>
<proteinExistence type="inferred from homology"/>
<dbReference type="InterPro" id="IPR027417">
    <property type="entry name" value="P-loop_NTPase"/>
</dbReference>
<dbReference type="EMBL" id="CP092880">
    <property type="protein sequence ID" value="UYV80140.1"/>
    <property type="molecule type" value="Genomic_DNA"/>
</dbReference>
<keyword evidence="1" id="KW-0067">ATP-binding</keyword>
<sequence>MTSFGARQVVEQGYMPTFKVQGQVYHVIGSLLPEPDSEHKFLQIYFIDNYESQVTARCNMTANLNRDLVRSLQDLLHEHNHYIQSFKAALETLPQNHADYRVIIHSDKLPPEEHERRYNAPMTNEVALLMVGQEFGPRDIVLHCRNNLTQRISEIHQAYDPLQYPLIFCRGEVGYSISLPQVNPSTREIMQKTVSCMNFYAYRMMARAGEFNSLLRYGMLTNQFWVDMYAKVESERLSFIRRNQKKLRTENYIHLQDALGADENLANIGQIVILPSSFTGGPRYLHERTQDAMTYVRSYGRPQLFITFTCNPQWKEIQMHLFSNNSAKDRYDLISRRKQGTPVEGYPGVRKSDVLGRVYTVHPTNAECYYLRLLLFHIRGPCSFQSLRTVEGVIHTTFQMACKALGLLEDDSHWNETLKEASICHNAASVRALFSTMLIFCHLSDTLTLWHAHKECMSEDILHRMRQDMSIPELDYNADVFNAALLEIAKHVLSISAKLRLEGLVVCAAASSGIAATLLDGGRTAHSLFKLPLNLYDDELAVCNIAKQSATSKILQQSSLFIWDECTMAHRRSIEALDRTLTDLRDNNSIMGGVTFLFVGDFRQTLPVIPKGTRADEVNACLKRSHIWGSIVKLSLTINMRSHLFGDRGSSFSQLLLELGNGTFATHEGLISIASSDLCVLVEDIHTLISSVYPNIGSLLTMPLSWFSERALLAPRNDAVDKINEYILCKFIAPSRTYLSIDTVVDPNDSVHYPIEFLNSINPPGMPVHSLTLKVGAPIILLRNLNPPKLCNGIRLQVNSLHRYLLEATILTGCGTGEKVRIPIISSDLPFHFKRLQFPVKLCFAMTINKAQGQTLKWAGIDLQVPCFSHGQLYVACSHVSSSNNLFILAPNGSTKNIVYQEALS</sequence>
<comment type="catalytic activity">
    <reaction evidence="1">
        <text>ATP + H2O = ADP + phosphate + H(+)</text>
        <dbReference type="Rhea" id="RHEA:13065"/>
        <dbReference type="ChEBI" id="CHEBI:15377"/>
        <dbReference type="ChEBI" id="CHEBI:15378"/>
        <dbReference type="ChEBI" id="CHEBI:30616"/>
        <dbReference type="ChEBI" id="CHEBI:43474"/>
        <dbReference type="ChEBI" id="CHEBI:456216"/>
        <dbReference type="EC" id="5.6.2.3"/>
    </reaction>
</comment>
<dbReference type="InterPro" id="IPR025476">
    <property type="entry name" value="Helitron_helicase-like"/>
</dbReference>
<dbReference type="SUPFAM" id="SSF52540">
    <property type="entry name" value="P-loop containing nucleoside triphosphate hydrolases"/>
    <property type="match status" value="1"/>
</dbReference>
<evidence type="ECO:0000256" key="1">
    <source>
        <dbReference type="RuleBase" id="RU363044"/>
    </source>
</evidence>
<dbReference type="PANTHER" id="PTHR10492:SF57">
    <property type="entry name" value="ATP-DEPENDENT DNA HELICASE"/>
    <property type="match status" value="1"/>
</dbReference>
<comment type="cofactor">
    <cofactor evidence="1">
        <name>Mg(2+)</name>
        <dbReference type="ChEBI" id="CHEBI:18420"/>
    </cofactor>
</comment>
<evidence type="ECO:0000313" key="6">
    <source>
        <dbReference type="Proteomes" id="UP001235939"/>
    </source>
</evidence>